<dbReference type="OrthoDB" id="9772751at2"/>
<keyword evidence="1 2" id="KW-0808">Transferase</keyword>
<dbReference type="GO" id="GO:0032259">
    <property type="term" value="P:methylation"/>
    <property type="evidence" value="ECO:0007669"/>
    <property type="project" value="UniProtKB-KW"/>
</dbReference>
<dbReference type="GO" id="GO:0008168">
    <property type="term" value="F:methyltransferase activity"/>
    <property type="evidence" value="ECO:0007669"/>
    <property type="project" value="UniProtKB-KW"/>
</dbReference>
<dbReference type="Pfam" id="PF13489">
    <property type="entry name" value="Methyltransf_23"/>
    <property type="match status" value="1"/>
</dbReference>
<dbReference type="SUPFAM" id="SSF53335">
    <property type="entry name" value="S-adenosyl-L-methionine-dependent methyltransferases"/>
    <property type="match status" value="1"/>
</dbReference>
<proteinExistence type="predicted"/>
<dbReference type="RefSeq" id="WP_136782808.1">
    <property type="nucleotide sequence ID" value="NZ_SWCO01000008.1"/>
</dbReference>
<keyword evidence="3" id="KW-1185">Reference proteome</keyword>
<gene>
    <name evidence="2" type="ORF">E5672_14270</name>
</gene>
<name>A0A4U0Z8M8_9ALTE</name>
<keyword evidence="2" id="KW-0489">Methyltransferase</keyword>
<dbReference type="PANTHER" id="PTHR43861">
    <property type="entry name" value="TRANS-ACONITATE 2-METHYLTRANSFERASE-RELATED"/>
    <property type="match status" value="1"/>
</dbReference>
<protein>
    <submittedName>
        <fullName evidence="2">Class I SAM-dependent methyltransferase</fullName>
    </submittedName>
</protein>
<dbReference type="EMBL" id="SWCO01000008">
    <property type="protein sequence ID" value="TKB02271.1"/>
    <property type="molecule type" value="Genomic_DNA"/>
</dbReference>
<dbReference type="Proteomes" id="UP000305471">
    <property type="component" value="Unassembled WGS sequence"/>
</dbReference>
<dbReference type="CDD" id="cd02440">
    <property type="entry name" value="AdoMet_MTases"/>
    <property type="match status" value="1"/>
</dbReference>
<dbReference type="AlphaFoldDB" id="A0A4U0Z8M8"/>
<accession>A0A4U0Z8M8</accession>
<evidence type="ECO:0000313" key="3">
    <source>
        <dbReference type="Proteomes" id="UP000305471"/>
    </source>
</evidence>
<evidence type="ECO:0000256" key="1">
    <source>
        <dbReference type="ARBA" id="ARBA00022679"/>
    </source>
</evidence>
<sequence>MAHTGNVVISGEGYDVIDCETCGFKHVTPIPDKLENETLYRDSHYDDGERDRLNYYERDRDWWLMSYRDVLSEIAQFITPNDDNTLVDIGCGAGLFLEAAKGEGWNTVGVEISTIAANHCRDKGLEIINSSFDADLTSLPENIKVVHMRNILEHVPDPFSLINVAFDKLASGGILVVGVPNDFNPLQEGLRKTQNYKPWWVAVPHHLNYFDFDSLEAFVSKCGFSPLSRFSSFPLDLFLAMGDNYIETPSIGRECHLKRVNFEWFMENAGLSSLRQDIYRAFSNLNLGREAIIIAQKP</sequence>
<comment type="caution">
    <text evidence="2">The sequence shown here is derived from an EMBL/GenBank/DDBJ whole genome shotgun (WGS) entry which is preliminary data.</text>
</comment>
<dbReference type="InterPro" id="IPR029063">
    <property type="entry name" value="SAM-dependent_MTases_sf"/>
</dbReference>
<dbReference type="Gene3D" id="3.40.50.150">
    <property type="entry name" value="Vaccinia Virus protein VP39"/>
    <property type="match status" value="1"/>
</dbReference>
<dbReference type="PANTHER" id="PTHR43861:SF3">
    <property type="entry name" value="PUTATIVE (AFU_ORTHOLOGUE AFUA_2G14390)-RELATED"/>
    <property type="match status" value="1"/>
</dbReference>
<reference evidence="2 3" key="1">
    <citation type="submission" date="2019-04" db="EMBL/GenBank/DDBJ databases">
        <title>Alteromonas portus sp. nov., an alginate lyase-excreting marine bacterium.</title>
        <authorList>
            <person name="Huang H."/>
            <person name="Mo K."/>
            <person name="Bao S."/>
        </authorList>
    </citation>
    <scope>NUCLEOTIDE SEQUENCE [LARGE SCALE GENOMIC DNA]</scope>
    <source>
        <strain evidence="2 3">HB161718</strain>
    </source>
</reference>
<organism evidence="2 3">
    <name type="scientific">Alteromonas portus</name>
    <dbReference type="NCBI Taxonomy" id="2565549"/>
    <lineage>
        <taxon>Bacteria</taxon>
        <taxon>Pseudomonadati</taxon>
        <taxon>Pseudomonadota</taxon>
        <taxon>Gammaproteobacteria</taxon>
        <taxon>Alteromonadales</taxon>
        <taxon>Alteromonadaceae</taxon>
        <taxon>Alteromonas/Salinimonas group</taxon>
        <taxon>Alteromonas</taxon>
    </lineage>
</organism>
<evidence type="ECO:0000313" key="2">
    <source>
        <dbReference type="EMBL" id="TKB02271.1"/>
    </source>
</evidence>